<dbReference type="RefSeq" id="WP_012454623.1">
    <property type="nucleotide sequence ID" value="NC_010725.1"/>
</dbReference>
<dbReference type="STRING" id="441620.Mpop_2746"/>
<name>B1ZD32_METPB</name>
<accession>B1ZD32</accession>
<gene>
    <name evidence="1" type="ordered locus">Mpop_2746</name>
</gene>
<evidence type="ECO:0000313" key="1">
    <source>
        <dbReference type="EMBL" id="ACB80901.1"/>
    </source>
</evidence>
<evidence type="ECO:0000313" key="2">
    <source>
        <dbReference type="Proteomes" id="UP000007136"/>
    </source>
</evidence>
<dbReference type="EMBL" id="CP001029">
    <property type="protein sequence ID" value="ACB80901.1"/>
    <property type="molecule type" value="Genomic_DNA"/>
</dbReference>
<protein>
    <submittedName>
        <fullName evidence="1">Uncharacterized protein</fullName>
    </submittedName>
</protein>
<dbReference type="OrthoDB" id="9785745at2"/>
<reference evidence="1" key="1">
    <citation type="submission" date="2008-04" db="EMBL/GenBank/DDBJ databases">
        <title>Complete sequence of chromosome of Methylobacterium populi BJ001.</title>
        <authorList>
            <consortium name="US DOE Joint Genome Institute"/>
            <person name="Copeland A."/>
            <person name="Lucas S."/>
            <person name="Lapidus A."/>
            <person name="Glavina del Rio T."/>
            <person name="Dalin E."/>
            <person name="Tice H."/>
            <person name="Bruce D."/>
            <person name="Goodwin L."/>
            <person name="Pitluck S."/>
            <person name="Chertkov O."/>
            <person name="Brettin T."/>
            <person name="Detter J.C."/>
            <person name="Han C."/>
            <person name="Kuske C.R."/>
            <person name="Schmutz J."/>
            <person name="Larimer F."/>
            <person name="Land M."/>
            <person name="Hauser L."/>
            <person name="Kyrpides N."/>
            <person name="Mikhailova N."/>
            <person name="Marx C."/>
            <person name="Richardson P."/>
        </authorList>
    </citation>
    <scope>NUCLEOTIDE SEQUENCE [LARGE SCALE GENOMIC DNA]</scope>
    <source>
        <strain evidence="1">BJ001</strain>
    </source>
</reference>
<proteinExistence type="predicted"/>
<organism evidence="1 2">
    <name type="scientific">Methylorubrum populi (strain ATCC BAA-705 / NCIMB 13946 / BJ001)</name>
    <name type="common">Methylobacterium populi</name>
    <dbReference type="NCBI Taxonomy" id="441620"/>
    <lineage>
        <taxon>Bacteria</taxon>
        <taxon>Pseudomonadati</taxon>
        <taxon>Pseudomonadota</taxon>
        <taxon>Alphaproteobacteria</taxon>
        <taxon>Hyphomicrobiales</taxon>
        <taxon>Methylobacteriaceae</taxon>
        <taxon>Methylorubrum</taxon>
    </lineage>
</organism>
<dbReference type="HOGENOM" id="CLU_2683655_0_0_5"/>
<sequence length="74" mass="8347">MSTLATLTALSWSGELPAIGHFIKADRGRTAFMIVQVIEPKRPCGYVARFRCERHSPASLPADAIVHPWRWSKR</sequence>
<dbReference type="KEGG" id="mpo:Mpop_2746"/>
<dbReference type="AlphaFoldDB" id="B1ZD32"/>
<dbReference type="Proteomes" id="UP000007136">
    <property type="component" value="Chromosome"/>
</dbReference>